<evidence type="ECO:0000313" key="1">
    <source>
        <dbReference type="EMBL" id="CAH0529975.1"/>
    </source>
</evidence>
<dbReference type="Proteomes" id="UP000838160">
    <property type="component" value="Unassembled WGS sequence"/>
</dbReference>
<evidence type="ECO:0008006" key="3">
    <source>
        <dbReference type="Google" id="ProtNLM"/>
    </source>
</evidence>
<sequence length="162" mass="17474">MKNVMMLIAALGLITACGGSGGGGSKSSASPDPAPEVAAIEEATEEVIEVIEPVVVSMQELQVPDEFDYQPFTDFTLDVDLSNELTQRAFVSVYTEFEQGESGSWTANYDSKVASQSLSNGQASLSFTSAEHISQFLVEIWTYDGNAPQQKVLEGSSETLYW</sequence>
<organism evidence="1 2">
    <name type="scientific">Vibrio hippocampi</name>
    <dbReference type="NCBI Taxonomy" id="654686"/>
    <lineage>
        <taxon>Bacteria</taxon>
        <taxon>Pseudomonadati</taxon>
        <taxon>Pseudomonadota</taxon>
        <taxon>Gammaproteobacteria</taxon>
        <taxon>Vibrionales</taxon>
        <taxon>Vibrionaceae</taxon>
        <taxon>Vibrio</taxon>
    </lineage>
</organism>
<keyword evidence="2" id="KW-1185">Reference proteome</keyword>
<protein>
    <recommendedName>
        <fullName evidence="3">Lipoprotein</fullName>
    </recommendedName>
</protein>
<dbReference type="RefSeq" id="WP_237486499.1">
    <property type="nucleotide sequence ID" value="NZ_CAKLCM010000003.1"/>
</dbReference>
<evidence type="ECO:0000313" key="2">
    <source>
        <dbReference type="Proteomes" id="UP000838160"/>
    </source>
</evidence>
<proteinExistence type="predicted"/>
<gene>
    <name evidence="1" type="ORF">VHP8226_03701</name>
</gene>
<name>A0ABN8DPQ2_9VIBR</name>
<reference evidence="1" key="1">
    <citation type="submission" date="2021-12" db="EMBL/GenBank/DDBJ databases">
        <authorList>
            <person name="Rodrigo-Torres L."/>
            <person name="Arahal R. D."/>
            <person name="Lucena T."/>
        </authorList>
    </citation>
    <scope>NUCLEOTIDE SEQUENCE</scope>
    <source>
        <strain evidence="1">CECT 8226</strain>
    </source>
</reference>
<comment type="caution">
    <text evidence="1">The sequence shown here is derived from an EMBL/GenBank/DDBJ whole genome shotgun (WGS) entry which is preliminary data.</text>
</comment>
<accession>A0ABN8DPQ2</accession>
<dbReference type="EMBL" id="CAKLCM010000003">
    <property type="protein sequence ID" value="CAH0529975.1"/>
    <property type="molecule type" value="Genomic_DNA"/>
</dbReference>
<dbReference type="PROSITE" id="PS51257">
    <property type="entry name" value="PROKAR_LIPOPROTEIN"/>
    <property type="match status" value="1"/>
</dbReference>